<gene>
    <name evidence="1" type="ORF">BAU28_02890</name>
</gene>
<name>A0A1J9V9I2_9BACI</name>
<dbReference type="AlphaFoldDB" id="A0A1J9V9I2"/>
<evidence type="ECO:0000313" key="1">
    <source>
        <dbReference type="EMBL" id="OJD78187.1"/>
    </source>
</evidence>
<dbReference type="EMBL" id="MAOI01000079">
    <property type="protein sequence ID" value="OJD78187.1"/>
    <property type="molecule type" value="Genomic_DNA"/>
</dbReference>
<organism evidence="1 2">
    <name type="scientific">Bacillus paramycoides</name>
    <dbReference type="NCBI Taxonomy" id="2026194"/>
    <lineage>
        <taxon>Bacteria</taxon>
        <taxon>Bacillati</taxon>
        <taxon>Bacillota</taxon>
        <taxon>Bacilli</taxon>
        <taxon>Bacillales</taxon>
        <taxon>Bacillaceae</taxon>
        <taxon>Bacillus</taxon>
        <taxon>Bacillus cereus group</taxon>
    </lineage>
</organism>
<dbReference type="GeneID" id="99804963"/>
<dbReference type="Proteomes" id="UP000182788">
    <property type="component" value="Unassembled WGS sequence"/>
</dbReference>
<evidence type="ECO:0000313" key="2">
    <source>
        <dbReference type="Proteomes" id="UP000182788"/>
    </source>
</evidence>
<proteinExistence type="predicted"/>
<sequence>MIVEFEGFEINEYIIGSNCSIADLKKKYQSIKQDDLSYNEIVTLFCVKNNYQRISKVYFKGFLSVIVIDLDTDYIYFPRR</sequence>
<protein>
    <submittedName>
        <fullName evidence="1">Uncharacterized protein</fullName>
    </submittedName>
</protein>
<dbReference type="RefSeq" id="WP_071719507.1">
    <property type="nucleotide sequence ID" value="NZ_CBCSHB010000019.1"/>
</dbReference>
<comment type="caution">
    <text evidence="1">The sequence shown here is derived from an EMBL/GenBank/DDBJ whole genome shotgun (WGS) entry which is preliminary data.</text>
</comment>
<accession>A0A1J9V9I2</accession>
<reference evidence="1 2" key="1">
    <citation type="submission" date="2016-06" db="EMBL/GenBank/DDBJ databases">
        <title>First insights into the genetic diversity and population structure of in the Bacillus cereus group bacteria from diverse marine environments.</title>
        <authorList>
            <person name="Liu Y."/>
            <person name="Lai Q."/>
            <person name="Shao Z."/>
        </authorList>
    </citation>
    <scope>NUCLEOTIDE SEQUENCE [LARGE SCALE GENOMIC DNA]</scope>
    <source>
        <strain evidence="1 2">NH24A2</strain>
    </source>
</reference>